<dbReference type="RefSeq" id="WP_044348972.1">
    <property type="nucleotide sequence ID" value="NZ_AZAC01000014.1"/>
</dbReference>
<dbReference type="Proteomes" id="UP000032233">
    <property type="component" value="Unassembled WGS sequence"/>
</dbReference>
<dbReference type="AlphaFoldDB" id="A0A0D2JVZ5"/>
<comment type="caution">
    <text evidence="1">The sequence shown here is derived from an EMBL/GenBank/DDBJ whole genome shotgun (WGS) entry which is preliminary data.</text>
</comment>
<sequence length="290" mass="31721">MQTTYDTSGNREDLSDLITNISPEDTPFFTMAPKTKATNTYHETQKDSLADAAENAQLEGWSIGDVTHTTPDRVGGYSQILIKDVEVSDTQKAVNQAGVKNAYDYQVTKRLKEIARDIEFACIKGTGAAGDATHARKIKGVMAWMTTNATDNAGTTALTEDGYNDMLQTVWQNGGHPDVTLVNGTLKRVFSGFTAGSTKNVESKSKKLIASVDVYESDFGLQKIVLERYINNDDVAILEKDLWEVAFLRKTKHVPLAKVGDSTRGYVRAELALVARNEAGNGKIENCDIS</sequence>
<reference evidence="1 2" key="1">
    <citation type="submission" date="2013-11" db="EMBL/GenBank/DDBJ databases">
        <title>Metagenomic analysis of a methanogenic consortium involved in long chain n-alkane degradation.</title>
        <authorList>
            <person name="Davidova I.A."/>
            <person name="Callaghan A.V."/>
            <person name="Wawrik B."/>
            <person name="Pruitt S."/>
            <person name="Marks C."/>
            <person name="Duncan K.E."/>
            <person name="Suflita J.M."/>
        </authorList>
    </citation>
    <scope>NUCLEOTIDE SEQUENCE [LARGE SCALE GENOMIC DNA]</scope>
    <source>
        <strain evidence="1 2">SPR</strain>
    </source>
</reference>
<name>A0A0D2JVZ5_9BACT</name>
<dbReference type="Pfam" id="PF17236">
    <property type="entry name" value="SU10_MCP"/>
    <property type="match status" value="1"/>
</dbReference>
<evidence type="ECO:0000313" key="1">
    <source>
        <dbReference type="EMBL" id="KIX13795.1"/>
    </source>
</evidence>
<dbReference type="EMBL" id="AZAC01000014">
    <property type="protein sequence ID" value="KIX13795.1"/>
    <property type="molecule type" value="Genomic_DNA"/>
</dbReference>
<organism evidence="1 2">
    <name type="scientific">Dethiosulfatarculus sandiegensis</name>
    <dbReference type="NCBI Taxonomy" id="1429043"/>
    <lineage>
        <taxon>Bacteria</taxon>
        <taxon>Pseudomonadati</taxon>
        <taxon>Thermodesulfobacteriota</taxon>
        <taxon>Desulfarculia</taxon>
        <taxon>Desulfarculales</taxon>
        <taxon>Desulfarculaceae</taxon>
        <taxon>Dethiosulfatarculus</taxon>
    </lineage>
</organism>
<protein>
    <submittedName>
        <fullName evidence="1">Head protein</fullName>
    </submittedName>
</protein>
<dbReference type="OrthoDB" id="5514316at2"/>
<proteinExistence type="predicted"/>
<dbReference type="InterPro" id="IPR035198">
    <property type="entry name" value="SU10_MCP"/>
</dbReference>
<evidence type="ECO:0000313" key="2">
    <source>
        <dbReference type="Proteomes" id="UP000032233"/>
    </source>
</evidence>
<gene>
    <name evidence="1" type="ORF">X474_13005</name>
</gene>
<keyword evidence="2" id="KW-1185">Reference proteome</keyword>
<dbReference type="STRING" id="1429043.X474_13005"/>
<dbReference type="InParanoid" id="A0A0D2JVZ5"/>
<accession>A0A0D2JVZ5</accession>